<dbReference type="PANTHER" id="PTHR38682:SF1">
    <property type="entry name" value="V-TYPE ATP SYNTHASE SUBUNIT C"/>
    <property type="match status" value="1"/>
</dbReference>
<keyword evidence="5" id="KW-1185">Reference proteome</keyword>
<evidence type="ECO:0000313" key="5">
    <source>
        <dbReference type="Proteomes" id="UP000782705"/>
    </source>
</evidence>
<evidence type="ECO:0000256" key="1">
    <source>
        <dbReference type="ARBA" id="ARBA00006709"/>
    </source>
</evidence>
<evidence type="ECO:0000256" key="2">
    <source>
        <dbReference type="ARBA" id="ARBA00022448"/>
    </source>
</evidence>
<evidence type="ECO:0000256" key="3">
    <source>
        <dbReference type="ARBA" id="ARBA00023065"/>
    </source>
</evidence>
<keyword evidence="3" id="KW-0406">Ion transport</keyword>
<gene>
    <name evidence="4" type="ORF">BAU17_03380</name>
</gene>
<dbReference type="InterPro" id="IPR036079">
    <property type="entry name" value="ATPase_csu/dsu_sf"/>
</dbReference>
<protein>
    <submittedName>
        <fullName evidence="4">ATPase V</fullName>
    </submittedName>
</protein>
<dbReference type="EMBL" id="MAEL01000004">
    <property type="protein sequence ID" value="KAF1306020.1"/>
    <property type="molecule type" value="Genomic_DNA"/>
</dbReference>
<dbReference type="PANTHER" id="PTHR38682">
    <property type="entry name" value="V-TYPE ATP SYNTHASE SUBUNIT C"/>
    <property type="match status" value="1"/>
</dbReference>
<comment type="similarity">
    <text evidence="1">Belongs to the V-ATPase V0D/AC39 subunit family.</text>
</comment>
<dbReference type="InterPro" id="IPR002843">
    <property type="entry name" value="ATPase_V0-cplx_csu/dsu"/>
</dbReference>
<dbReference type="Pfam" id="PF01992">
    <property type="entry name" value="vATP-synt_AC39"/>
    <property type="match status" value="1"/>
</dbReference>
<dbReference type="InterPro" id="IPR044911">
    <property type="entry name" value="V-type_ATPase_csu/dsu_dom_3"/>
</dbReference>
<dbReference type="InterPro" id="IPR035067">
    <property type="entry name" value="V-type_ATPase_csu/dsu"/>
</dbReference>
<comment type="caution">
    <text evidence="4">The sequence shown here is derived from an EMBL/GenBank/DDBJ whole genome shotgun (WGS) entry which is preliminary data.</text>
</comment>
<proteinExistence type="inferred from homology"/>
<keyword evidence="2" id="KW-0813">Transport</keyword>
<accession>A0ABQ6Z3F4</accession>
<dbReference type="Proteomes" id="UP000782705">
    <property type="component" value="Unassembled WGS sequence"/>
</dbReference>
<dbReference type="InterPro" id="IPR050873">
    <property type="entry name" value="V-ATPase_V0D/AC39_subunit"/>
</dbReference>
<sequence>MTLCARYLIRRDNVKDLYHTVNPIIRIKENELLSNETFHQLIEAESFEKIAEILRPTIYGKYLEQDFQFDFEKKLNQELFATYEEMIALVPEPEIVWIYTMRYTFHNLKVLTKAERMQENYDYLFMPDGFYSIEELKRAIQTGSSSRLPAEVLKSIREVNDYFKESTILQGIDVIYDRRFLKEQRRIGEKLGYQELLEEICHFIDLTNIITASRCLLQQRSQGFMSTVLSSAGSIPREAFLEFVNKPFEEFKTFLRWSDYGNLLAPALEADTIDFLKMDLIKDQHLSEFYERSQTTAFGPLPALAFMNQKDMEATNLRLIIVGKRSGFTKEQIRERMREVNEL</sequence>
<name>A0ABQ6Z3F4_9ENTE</name>
<evidence type="ECO:0000313" key="4">
    <source>
        <dbReference type="EMBL" id="KAF1306020.1"/>
    </source>
</evidence>
<dbReference type="SUPFAM" id="SSF103486">
    <property type="entry name" value="V-type ATP synthase subunit C"/>
    <property type="match status" value="1"/>
</dbReference>
<reference evidence="4 5" key="1">
    <citation type="submission" date="2016-06" db="EMBL/GenBank/DDBJ databases">
        <title>Four novel species of enterococci isolated from chicken manure.</title>
        <authorList>
            <person name="Van Tyne D."/>
        </authorList>
    </citation>
    <scope>NUCLEOTIDE SEQUENCE [LARGE SCALE GENOMIC DNA]</scope>
    <source>
        <strain evidence="4 5">CU12B</strain>
    </source>
</reference>
<organism evidence="4 5">
    <name type="scientific">Candidatus Enterococcus willemsii</name>
    <dbReference type="NCBI Taxonomy" id="1857215"/>
    <lineage>
        <taxon>Bacteria</taxon>
        <taxon>Bacillati</taxon>
        <taxon>Bacillota</taxon>
        <taxon>Bacilli</taxon>
        <taxon>Lactobacillales</taxon>
        <taxon>Enterococcaceae</taxon>
        <taxon>Enterococcus</taxon>
    </lineage>
</organism>
<dbReference type="Gene3D" id="1.20.1690.10">
    <property type="entry name" value="V-type ATP synthase subunit C domain"/>
    <property type="match status" value="2"/>
</dbReference>
<dbReference type="Gene3D" id="1.10.132.50">
    <property type="entry name" value="ATP synthase (C/AC39) subunit, domain 3"/>
    <property type="match status" value="1"/>
</dbReference>